<evidence type="ECO:0000313" key="2">
    <source>
        <dbReference type="EMBL" id="MCD7467568.1"/>
    </source>
</evidence>
<evidence type="ECO:0000313" key="3">
    <source>
        <dbReference type="Proteomes" id="UP000823775"/>
    </source>
</evidence>
<reference evidence="2 3" key="1">
    <citation type="journal article" date="2021" name="BMC Genomics">
        <title>Datura genome reveals duplications of psychoactive alkaloid biosynthetic genes and high mutation rate following tissue culture.</title>
        <authorList>
            <person name="Rajewski A."/>
            <person name="Carter-House D."/>
            <person name="Stajich J."/>
            <person name="Litt A."/>
        </authorList>
    </citation>
    <scope>NUCLEOTIDE SEQUENCE [LARGE SCALE GENOMIC DNA]</scope>
    <source>
        <strain evidence="2">AR-01</strain>
    </source>
</reference>
<protein>
    <submittedName>
        <fullName evidence="2">Uncharacterized protein</fullName>
    </submittedName>
</protein>
<evidence type="ECO:0000256" key="1">
    <source>
        <dbReference type="SAM" id="MobiDB-lite"/>
    </source>
</evidence>
<name>A0ABS8T9J0_DATST</name>
<feature type="compositionally biased region" description="Basic and acidic residues" evidence="1">
    <location>
        <begin position="104"/>
        <end position="114"/>
    </location>
</feature>
<organism evidence="2 3">
    <name type="scientific">Datura stramonium</name>
    <name type="common">Jimsonweed</name>
    <name type="synonym">Common thornapple</name>
    <dbReference type="NCBI Taxonomy" id="4076"/>
    <lineage>
        <taxon>Eukaryota</taxon>
        <taxon>Viridiplantae</taxon>
        <taxon>Streptophyta</taxon>
        <taxon>Embryophyta</taxon>
        <taxon>Tracheophyta</taxon>
        <taxon>Spermatophyta</taxon>
        <taxon>Magnoliopsida</taxon>
        <taxon>eudicotyledons</taxon>
        <taxon>Gunneridae</taxon>
        <taxon>Pentapetalae</taxon>
        <taxon>asterids</taxon>
        <taxon>lamiids</taxon>
        <taxon>Solanales</taxon>
        <taxon>Solanaceae</taxon>
        <taxon>Solanoideae</taxon>
        <taxon>Datureae</taxon>
        <taxon>Datura</taxon>
    </lineage>
</organism>
<dbReference type="EMBL" id="JACEIK010001246">
    <property type="protein sequence ID" value="MCD7467568.1"/>
    <property type="molecule type" value="Genomic_DNA"/>
</dbReference>
<feature type="region of interest" description="Disordered" evidence="1">
    <location>
        <begin position="95"/>
        <end position="114"/>
    </location>
</feature>
<accession>A0ABS8T9J0</accession>
<comment type="caution">
    <text evidence="2">The sequence shown here is derived from an EMBL/GenBank/DDBJ whole genome shotgun (WGS) entry which is preliminary data.</text>
</comment>
<keyword evidence="3" id="KW-1185">Reference proteome</keyword>
<proteinExistence type="predicted"/>
<gene>
    <name evidence="2" type="ORF">HAX54_005089</name>
</gene>
<sequence>MMKCLHKRLGKLWPAVKRRRMGKGAKVYEDFCLRYQNENCKRAFHALPIMGPPLPPEVAEKGENYCLGFSVLGTEGKSPVVRKNEDDVDGDEVIEIFDNETEDENGRKEESVGK</sequence>
<dbReference type="Proteomes" id="UP000823775">
    <property type="component" value="Unassembled WGS sequence"/>
</dbReference>